<gene>
    <name evidence="1" type="ORF">AMECASPLE_012977</name>
</gene>
<sequence>MNYEERKSPRWLTLTVAEEDCGLVCHGGGAGQGCGSLGETKQKGITAATLVSFRVTLFLGRANTVDS</sequence>
<name>A0ABV0XQ97_9TELE</name>
<comment type="caution">
    <text evidence="1">The sequence shown here is derived from an EMBL/GenBank/DDBJ whole genome shotgun (WGS) entry which is preliminary data.</text>
</comment>
<dbReference type="PROSITE" id="PS51257">
    <property type="entry name" value="PROKAR_LIPOPROTEIN"/>
    <property type="match status" value="1"/>
</dbReference>
<evidence type="ECO:0000313" key="1">
    <source>
        <dbReference type="EMBL" id="MEQ2283591.1"/>
    </source>
</evidence>
<organism evidence="1 2">
    <name type="scientific">Ameca splendens</name>
    <dbReference type="NCBI Taxonomy" id="208324"/>
    <lineage>
        <taxon>Eukaryota</taxon>
        <taxon>Metazoa</taxon>
        <taxon>Chordata</taxon>
        <taxon>Craniata</taxon>
        <taxon>Vertebrata</taxon>
        <taxon>Euteleostomi</taxon>
        <taxon>Actinopterygii</taxon>
        <taxon>Neopterygii</taxon>
        <taxon>Teleostei</taxon>
        <taxon>Neoteleostei</taxon>
        <taxon>Acanthomorphata</taxon>
        <taxon>Ovalentaria</taxon>
        <taxon>Atherinomorphae</taxon>
        <taxon>Cyprinodontiformes</taxon>
        <taxon>Goodeidae</taxon>
        <taxon>Ameca</taxon>
    </lineage>
</organism>
<protein>
    <submittedName>
        <fullName evidence="1">Uncharacterized protein</fullName>
    </submittedName>
</protein>
<dbReference type="EMBL" id="JAHRIP010010237">
    <property type="protein sequence ID" value="MEQ2283591.1"/>
    <property type="molecule type" value="Genomic_DNA"/>
</dbReference>
<evidence type="ECO:0000313" key="2">
    <source>
        <dbReference type="Proteomes" id="UP001469553"/>
    </source>
</evidence>
<accession>A0ABV0XQ97</accession>
<dbReference type="Proteomes" id="UP001469553">
    <property type="component" value="Unassembled WGS sequence"/>
</dbReference>
<keyword evidence="2" id="KW-1185">Reference proteome</keyword>
<reference evidence="1 2" key="1">
    <citation type="submission" date="2021-06" db="EMBL/GenBank/DDBJ databases">
        <authorList>
            <person name="Palmer J.M."/>
        </authorList>
    </citation>
    <scope>NUCLEOTIDE SEQUENCE [LARGE SCALE GENOMIC DNA]</scope>
    <source>
        <strain evidence="1 2">AS_MEX2019</strain>
        <tissue evidence="1">Muscle</tissue>
    </source>
</reference>
<proteinExistence type="predicted"/>